<dbReference type="Gene3D" id="3.10.310.70">
    <property type="match status" value="1"/>
</dbReference>
<dbReference type="SUPFAM" id="SSF51556">
    <property type="entry name" value="Metallo-dependent hydrolases"/>
    <property type="match status" value="1"/>
</dbReference>
<organism evidence="2 3">
    <name type="scientific">Pseudoclavibacter albus</name>
    <dbReference type="NCBI Taxonomy" id="272241"/>
    <lineage>
        <taxon>Bacteria</taxon>
        <taxon>Bacillati</taxon>
        <taxon>Actinomycetota</taxon>
        <taxon>Actinomycetes</taxon>
        <taxon>Micrococcales</taxon>
        <taxon>Microbacteriaceae</taxon>
        <taxon>Pseudoclavibacter</taxon>
    </lineage>
</organism>
<dbReference type="InterPro" id="IPR011059">
    <property type="entry name" value="Metal-dep_hydrolase_composite"/>
</dbReference>
<accession>A0ABT2HZH1</accession>
<dbReference type="InterPro" id="IPR032466">
    <property type="entry name" value="Metal_Hydrolase"/>
</dbReference>
<name>A0ABT2HZH1_9MICO</name>
<sequence length="549" mass="58707">MLIDLIVRDAEIHTMDSERPTASAMGVWRGRIIGFDSELDGIDARETISLPGKVIVPGFIDAHCHTTWWGLGLAAVDLGEVRSLDELYALIRAEAERLDDDTAWIHATGYNHKHTGGELPSIDRLDEAAQGHPVYIRHCSGHRSIVNRAALELAGVLDASFPDPEGGEIVRDAAGEPTGVVDETAQEVIQGLLLPYSAETIADALDRATTRYAAVGITSFTEAGVGGGWIGHSPMELQAYRLAARSGRLHARAQLMPVLDALHEVSANADDFAGEGSALGLDLGLESGVGDEVVSLGHVKVFTDGSLIGATAAVTEDFCGHPHGRGYLLDTPEQYRERVLGAYRAGWNIAMHAIGDRAVDVAMDIIAEAQERYGRREVPNRIEHAGVTRPEQVTRLAELGIAVTPQASFTGPLGTQFMDRMGPERTPYLYRAKSFVKAGVLVAGSSDLPVADNDVLRAIRSLVDRLTDEDTVFGSANERVSPHEAVKMYTVNAAVACGVDADRGSLQTGKLADFVVLSASPFDTATLYDATVEATYLGGVSTYLSSAQQ</sequence>
<reference evidence="2 3" key="1">
    <citation type="submission" date="2022-04" db="EMBL/GenBank/DDBJ databases">
        <title>Human microbiome associated bacterial genomes.</title>
        <authorList>
            <person name="Sandstrom S."/>
            <person name="Salamzade R."/>
            <person name="Kalan L.R."/>
        </authorList>
    </citation>
    <scope>NUCLEOTIDE SEQUENCE [LARGE SCALE GENOMIC DNA]</scope>
    <source>
        <strain evidence="3">p3-SID1799</strain>
    </source>
</reference>
<dbReference type="InterPro" id="IPR013108">
    <property type="entry name" value="Amidohydro_3"/>
</dbReference>
<dbReference type="SUPFAM" id="SSF51338">
    <property type="entry name" value="Composite domain of metallo-dependent hydrolases"/>
    <property type="match status" value="1"/>
</dbReference>
<dbReference type="Gene3D" id="3.20.20.140">
    <property type="entry name" value="Metal-dependent hydrolases"/>
    <property type="match status" value="1"/>
</dbReference>
<evidence type="ECO:0000259" key="1">
    <source>
        <dbReference type="Pfam" id="PF07969"/>
    </source>
</evidence>
<gene>
    <name evidence="2" type="ORF">M3D15_09605</name>
</gene>
<dbReference type="Pfam" id="PF07969">
    <property type="entry name" value="Amidohydro_3"/>
    <property type="match status" value="1"/>
</dbReference>
<dbReference type="InterPro" id="IPR033932">
    <property type="entry name" value="YtcJ-like"/>
</dbReference>
<proteinExistence type="predicted"/>
<dbReference type="RefSeq" id="WP_260104676.1">
    <property type="nucleotide sequence ID" value="NZ_JALXSQ010000055.1"/>
</dbReference>
<evidence type="ECO:0000313" key="2">
    <source>
        <dbReference type="EMBL" id="MCT2043576.1"/>
    </source>
</evidence>
<evidence type="ECO:0000313" key="3">
    <source>
        <dbReference type="Proteomes" id="UP001525379"/>
    </source>
</evidence>
<dbReference type="EMBL" id="JALXSQ010000055">
    <property type="protein sequence ID" value="MCT2043576.1"/>
    <property type="molecule type" value="Genomic_DNA"/>
</dbReference>
<protein>
    <submittedName>
        <fullName evidence="2">Amidohydrolase</fullName>
    </submittedName>
</protein>
<comment type="caution">
    <text evidence="2">The sequence shown here is derived from an EMBL/GenBank/DDBJ whole genome shotgun (WGS) entry which is preliminary data.</text>
</comment>
<dbReference type="PANTHER" id="PTHR22642">
    <property type="entry name" value="IMIDAZOLONEPROPIONASE"/>
    <property type="match status" value="1"/>
</dbReference>
<feature type="domain" description="Amidohydrolase 3" evidence="1">
    <location>
        <begin position="46"/>
        <end position="543"/>
    </location>
</feature>
<dbReference type="Proteomes" id="UP001525379">
    <property type="component" value="Unassembled WGS sequence"/>
</dbReference>
<dbReference type="Gene3D" id="2.30.40.10">
    <property type="entry name" value="Urease, subunit C, domain 1"/>
    <property type="match status" value="1"/>
</dbReference>
<keyword evidence="3" id="KW-1185">Reference proteome</keyword>
<dbReference type="CDD" id="cd01300">
    <property type="entry name" value="YtcJ_like"/>
    <property type="match status" value="1"/>
</dbReference>
<dbReference type="PANTHER" id="PTHR22642:SF2">
    <property type="entry name" value="PROTEIN LONG AFTER FAR-RED 3"/>
    <property type="match status" value="1"/>
</dbReference>